<proteinExistence type="predicted"/>
<accession>A0A175RM30</accession>
<dbReference type="InterPro" id="IPR001387">
    <property type="entry name" value="Cro/C1-type_HTH"/>
</dbReference>
<feature type="domain" description="HTH cro/C1-type" evidence="1">
    <location>
        <begin position="34"/>
        <end position="81"/>
    </location>
</feature>
<dbReference type="PROSITE" id="PS50943">
    <property type="entry name" value="HTH_CROC1"/>
    <property type="match status" value="1"/>
</dbReference>
<dbReference type="SUPFAM" id="SSF47413">
    <property type="entry name" value="lambda repressor-like DNA-binding domains"/>
    <property type="match status" value="1"/>
</dbReference>
<evidence type="ECO:0000313" key="2">
    <source>
        <dbReference type="EMBL" id="KTR04423.1"/>
    </source>
</evidence>
<dbReference type="InterPro" id="IPR010982">
    <property type="entry name" value="Lambda_DNA-bd_dom_sf"/>
</dbReference>
<dbReference type="Proteomes" id="UP000078252">
    <property type="component" value="Unassembled WGS sequence"/>
</dbReference>
<dbReference type="CDD" id="cd00093">
    <property type="entry name" value="HTH_XRE"/>
    <property type="match status" value="1"/>
</dbReference>
<dbReference type="InterPro" id="IPR041413">
    <property type="entry name" value="MLTR_LBD"/>
</dbReference>
<gene>
    <name evidence="2" type="ORF">NS184_12045</name>
</gene>
<dbReference type="Gene3D" id="1.10.260.40">
    <property type="entry name" value="lambda repressor-like DNA-binding domains"/>
    <property type="match status" value="1"/>
</dbReference>
<evidence type="ECO:0000259" key="1">
    <source>
        <dbReference type="PROSITE" id="PS50943"/>
    </source>
</evidence>
<reference evidence="2 3" key="1">
    <citation type="journal article" date="2016" name="Front. Microbiol.">
        <title>Genomic Resource of Rice Seed Associated Bacteria.</title>
        <authorList>
            <person name="Midha S."/>
            <person name="Bansal K."/>
            <person name="Sharma S."/>
            <person name="Kumar N."/>
            <person name="Patil P.P."/>
            <person name="Chaudhry V."/>
            <person name="Patil P.B."/>
        </authorList>
    </citation>
    <scope>NUCLEOTIDE SEQUENCE [LARGE SCALE GENOMIC DNA]</scope>
    <source>
        <strain evidence="2 3">NS184</strain>
    </source>
</reference>
<name>A0A175RM30_9MICO</name>
<sequence length="277" mass="29743">MDRPELAAFLRSRRARLRPEDVGLPSGPRRRTPGLRREEVAVAAHISTEYYVRLEQGRAPRPSTEVLAALASALLLTDAERSHLHVLAGTAPAPAPHHRRDVHPTVQAALDGLPGAVGFVVSAAFEVLAWNELATLLMEDFGALPPAGRNLARRAFADGQTLYGAADGTAFRHEVVRGLRSAAARYPDDPVIAELVAELRGASDVFSRLWDRHDVQGAPALTKTFDNAVVGRVTVDCVALDVPDRDQHVVLYTPVGATDAEKLALLTMVGKDAPVSA</sequence>
<comment type="caution">
    <text evidence="2">The sequence shown here is derived from an EMBL/GenBank/DDBJ whole genome shotgun (WGS) entry which is preliminary data.</text>
</comment>
<organism evidence="2 3">
    <name type="scientific">Curtobacterium luteum</name>
    <dbReference type="NCBI Taxonomy" id="33881"/>
    <lineage>
        <taxon>Bacteria</taxon>
        <taxon>Bacillati</taxon>
        <taxon>Actinomycetota</taxon>
        <taxon>Actinomycetes</taxon>
        <taxon>Micrococcales</taxon>
        <taxon>Microbacteriaceae</taxon>
        <taxon>Curtobacterium</taxon>
    </lineage>
</organism>
<dbReference type="GO" id="GO:0003677">
    <property type="term" value="F:DNA binding"/>
    <property type="evidence" value="ECO:0007669"/>
    <property type="project" value="InterPro"/>
</dbReference>
<dbReference type="Pfam" id="PF17765">
    <property type="entry name" value="MLTR_LBD"/>
    <property type="match status" value="1"/>
</dbReference>
<evidence type="ECO:0000313" key="3">
    <source>
        <dbReference type="Proteomes" id="UP000078252"/>
    </source>
</evidence>
<dbReference type="AlphaFoldDB" id="A0A175RM30"/>
<dbReference type="PANTHER" id="PTHR35010">
    <property type="entry name" value="BLL4672 PROTEIN-RELATED"/>
    <property type="match status" value="1"/>
</dbReference>
<dbReference type="Pfam" id="PF13560">
    <property type="entry name" value="HTH_31"/>
    <property type="match status" value="1"/>
</dbReference>
<dbReference type="RefSeq" id="WP_058726347.1">
    <property type="nucleotide sequence ID" value="NZ_LDQC01000067.1"/>
</dbReference>
<dbReference type="EMBL" id="LDQC01000067">
    <property type="protein sequence ID" value="KTR04423.1"/>
    <property type="molecule type" value="Genomic_DNA"/>
</dbReference>
<protein>
    <submittedName>
        <fullName evidence="2">XRE family transcriptional regulator</fullName>
    </submittedName>
</protein>
<dbReference type="Gene3D" id="3.30.450.180">
    <property type="match status" value="1"/>
</dbReference>
<dbReference type="PATRIC" id="fig|33881.3.peg.2809"/>
<dbReference type="SMART" id="SM00530">
    <property type="entry name" value="HTH_XRE"/>
    <property type="match status" value="1"/>
</dbReference>
<dbReference type="OrthoDB" id="3518652at2"/>
<dbReference type="STRING" id="33881.NS184_12045"/>